<evidence type="ECO:0000259" key="2">
    <source>
        <dbReference type="PROSITE" id="PS51762"/>
    </source>
</evidence>
<proteinExistence type="inferred from homology"/>
<dbReference type="PANTHER" id="PTHR10963">
    <property type="entry name" value="GLYCOSYL HYDROLASE-RELATED"/>
    <property type="match status" value="1"/>
</dbReference>
<dbReference type="EMBL" id="WAEL01000006">
    <property type="protein sequence ID" value="NID12053.1"/>
    <property type="molecule type" value="Genomic_DNA"/>
</dbReference>
<dbReference type="InterPro" id="IPR000757">
    <property type="entry name" value="Beta-glucanase-like"/>
</dbReference>
<reference evidence="3" key="1">
    <citation type="submission" date="2024-05" db="EMBL/GenBank/DDBJ databases">
        <authorList>
            <person name="Jung D.-H."/>
        </authorList>
    </citation>
    <scope>NUCLEOTIDE SEQUENCE</scope>
    <source>
        <strain evidence="3">JA-25</strain>
    </source>
</reference>
<comment type="similarity">
    <text evidence="1">Belongs to the glycosyl hydrolase 16 family.</text>
</comment>
<dbReference type="InterPro" id="IPR050546">
    <property type="entry name" value="Glycosyl_Hydrlase_16"/>
</dbReference>
<protein>
    <submittedName>
        <fullName evidence="3">Glycoside hydrolase family 16 protein</fullName>
    </submittedName>
</protein>
<evidence type="ECO:0000313" key="4">
    <source>
        <dbReference type="Proteomes" id="UP000606008"/>
    </source>
</evidence>
<evidence type="ECO:0000256" key="1">
    <source>
        <dbReference type="ARBA" id="ARBA00006865"/>
    </source>
</evidence>
<organism evidence="3 4">
    <name type="scientific">Fibrivirga algicola</name>
    <dbReference type="NCBI Taxonomy" id="2950420"/>
    <lineage>
        <taxon>Bacteria</taxon>
        <taxon>Pseudomonadati</taxon>
        <taxon>Bacteroidota</taxon>
        <taxon>Cytophagia</taxon>
        <taxon>Cytophagales</taxon>
        <taxon>Spirosomataceae</taxon>
        <taxon>Fibrivirga</taxon>
    </lineage>
</organism>
<sequence length="330" mass="36222">MRPIAFTVSVVTALVTGTLLVNGCKSSSEPCVEKTWYLDADKDGKGNPAKTFQSCDQPIGYVTNASDDNDDPAPVSIVPTKGYTTPTTYPALKLVWADEFSGTALDEKNWNYELGDGCPGNCGWGNNELQFYKKENTSVKDGYLIIQAKPEAAGSKAYTSSRLTTQGKINLKYGRVDIRAALPKGQGIWPALWMLGKNINTVGWPKCGEIDMMELIGGGATGRDDTVHGTAHWDNNGSHAQYSGNTKLTSGVFNDEFHVFSIIWDSKKITWYLDDKPFHVIDTTPVGLSEFQEDYFFIINLAVGGNWPGNPDGTTVLPQHLIVDYIRVFQ</sequence>
<comment type="caution">
    <text evidence="3">The sequence shown here is derived from an EMBL/GenBank/DDBJ whole genome shotgun (WGS) entry which is preliminary data.</text>
</comment>
<dbReference type="GO" id="GO:0016787">
    <property type="term" value="F:hydrolase activity"/>
    <property type="evidence" value="ECO:0007669"/>
    <property type="project" value="UniProtKB-KW"/>
</dbReference>
<dbReference type="PROSITE" id="PS51762">
    <property type="entry name" value="GH16_2"/>
    <property type="match status" value="1"/>
</dbReference>
<dbReference type="SUPFAM" id="SSF49899">
    <property type="entry name" value="Concanavalin A-like lectins/glucanases"/>
    <property type="match status" value="1"/>
</dbReference>
<name>A0ABX0QJP6_9BACT</name>
<gene>
    <name evidence="3" type="ORF">F7231_17910</name>
</gene>
<dbReference type="Proteomes" id="UP000606008">
    <property type="component" value="Unassembled WGS sequence"/>
</dbReference>
<dbReference type="CDD" id="cd08023">
    <property type="entry name" value="GH16_laminarinase_like"/>
    <property type="match status" value="1"/>
</dbReference>
<accession>A0ABX0QJP6</accession>
<evidence type="ECO:0000313" key="3">
    <source>
        <dbReference type="EMBL" id="NID12053.1"/>
    </source>
</evidence>
<keyword evidence="4" id="KW-1185">Reference proteome</keyword>
<dbReference type="InterPro" id="IPR013320">
    <property type="entry name" value="ConA-like_dom_sf"/>
</dbReference>
<keyword evidence="3" id="KW-0378">Hydrolase</keyword>
<dbReference type="PANTHER" id="PTHR10963:SF55">
    <property type="entry name" value="GLYCOSIDE HYDROLASE FAMILY 16 PROTEIN"/>
    <property type="match status" value="1"/>
</dbReference>
<dbReference type="RefSeq" id="WP_085411896.1">
    <property type="nucleotide sequence ID" value="NZ_WAEL01000006.1"/>
</dbReference>
<dbReference type="Pfam" id="PF00722">
    <property type="entry name" value="Glyco_hydro_16"/>
    <property type="match status" value="1"/>
</dbReference>
<feature type="domain" description="GH16" evidence="2">
    <location>
        <begin position="66"/>
        <end position="330"/>
    </location>
</feature>
<dbReference type="Gene3D" id="2.60.120.200">
    <property type="match status" value="1"/>
</dbReference>